<dbReference type="SUPFAM" id="SSF82829">
    <property type="entry name" value="MesJ substrate recognition domain-like"/>
    <property type="match status" value="1"/>
</dbReference>
<dbReference type="CDD" id="cd01992">
    <property type="entry name" value="TilS_N"/>
    <property type="match status" value="1"/>
</dbReference>
<dbReference type="Pfam" id="PF11734">
    <property type="entry name" value="TilS_C"/>
    <property type="match status" value="1"/>
</dbReference>
<dbReference type="Proteomes" id="UP001333710">
    <property type="component" value="Chromosome"/>
</dbReference>
<dbReference type="EC" id="6.3.4.19" evidence="8"/>
<dbReference type="SUPFAM" id="SSF52402">
    <property type="entry name" value="Adenine nucleotide alpha hydrolases-like"/>
    <property type="match status" value="1"/>
</dbReference>
<evidence type="ECO:0000256" key="2">
    <source>
        <dbReference type="ARBA" id="ARBA00022490"/>
    </source>
</evidence>
<dbReference type="RefSeq" id="WP_338293617.1">
    <property type="nucleotide sequence ID" value="NZ_AP027272.1"/>
</dbReference>
<evidence type="ECO:0000256" key="4">
    <source>
        <dbReference type="ARBA" id="ARBA00022694"/>
    </source>
</evidence>
<dbReference type="PANTHER" id="PTHR43033">
    <property type="entry name" value="TRNA(ILE)-LYSIDINE SYNTHASE-RELATED"/>
    <property type="match status" value="1"/>
</dbReference>
<dbReference type="AlphaFoldDB" id="A0AA48KSW4"/>
<dbReference type="GO" id="GO:0032267">
    <property type="term" value="F:tRNA(Ile)-lysidine synthase activity"/>
    <property type="evidence" value="ECO:0007669"/>
    <property type="project" value="UniProtKB-EC"/>
</dbReference>
<dbReference type="NCBIfam" id="TIGR02432">
    <property type="entry name" value="lysidine_TilS_N"/>
    <property type="match status" value="1"/>
</dbReference>
<dbReference type="Pfam" id="PF01171">
    <property type="entry name" value="ATP_bind_3"/>
    <property type="match status" value="1"/>
</dbReference>
<dbReference type="Gene3D" id="1.20.59.20">
    <property type="match status" value="1"/>
</dbReference>
<dbReference type="InterPro" id="IPR012795">
    <property type="entry name" value="tRNA_Ile_lys_synt_N"/>
</dbReference>
<evidence type="ECO:0000256" key="5">
    <source>
        <dbReference type="ARBA" id="ARBA00022741"/>
    </source>
</evidence>
<dbReference type="GO" id="GO:0006400">
    <property type="term" value="P:tRNA modification"/>
    <property type="evidence" value="ECO:0007669"/>
    <property type="project" value="UniProtKB-UniRule"/>
</dbReference>
<sequence length="458" mass="51728">MNPGDNNTIDHLTRHFDAITGAYFNSDNTEVSEILVAYSGGVDSTVLLVLAAEFAGNNQIPVSAIHVNHNLSANAGQWQQHCIQTCEHLQVPLTVKCVAVDTKGKGVEAAAREARYAAIAEVASEHCLVLLGQHQNDQVETFLIQLLRGAGPEGLSGMAQNSVNQYGTRLLRPLLHATRGEVEQYARQQGLSWVEDESNDNSDYDRNFLRNQVLPLIKQRWPEMGKTISRSMSHIQEQNGLLRESVVNKFQRLSTARGCLNVKELKRLSLPWQKQVLKHWISLKEAGQPSQNVLKRIIDDCMNAREDAQPVVKWGQWQCCRYDNELYLFGQSQAIPEGQWLLKINTQGESNIALPADAGVISLRQPDSLTLENVVYLPDGAEVLVTFGGFSRRFRPRDSKISKPINQWFKEWRVAPWLRQKTPILQFRDEILAVGDRVAKQFESQHLTAFELKWETDD</sequence>
<dbReference type="InterPro" id="IPR014729">
    <property type="entry name" value="Rossmann-like_a/b/a_fold"/>
</dbReference>
<keyword evidence="4 8" id="KW-0819">tRNA processing</keyword>
<keyword evidence="6 8" id="KW-0067">ATP-binding</keyword>
<dbReference type="InterPro" id="IPR012094">
    <property type="entry name" value="tRNA_Ile_lys_synt"/>
</dbReference>
<dbReference type="InterPro" id="IPR011063">
    <property type="entry name" value="TilS/TtcA_N"/>
</dbReference>
<comment type="catalytic activity">
    <reaction evidence="7 8">
        <text>cytidine(34) in tRNA(Ile2) + L-lysine + ATP = lysidine(34) in tRNA(Ile2) + AMP + diphosphate + H(+)</text>
        <dbReference type="Rhea" id="RHEA:43744"/>
        <dbReference type="Rhea" id="RHEA-COMP:10625"/>
        <dbReference type="Rhea" id="RHEA-COMP:10670"/>
        <dbReference type="ChEBI" id="CHEBI:15378"/>
        <dbReference type="ChEBI" id="CHEBI:30616"/>
        <dbReference type="ChEBI" id="CHEBI:32551"/>
        <dbReference type="ChEBI" id="CHEBI:33019"/>
        <dbReference type="ChEBI" id="CHEBI:82748"/>
        <dbReference type="ChEBI" id="CHEBI:83665"/>
        <dbReference type="ChEBI" id="CHEBI:456215"/>
        <dbReference type="EC" id="6.3.4.19"/>
    </reaction>
</comment>
<dbReference type="GO" id="GO:0005737">
    <property type="term" value="C:cytoplasm"/>
    <property type="evidence" value="ECO:0007669"/>
    <property type="project" value="UniProtKB-SubCell"/>
</dbReference>
<evidence type="ECO:0000313" key="11">
    <source>
        <dbReference type="Proteomes" id="UP001333710"/>
    </source>
</evidence>
<reference evidence="10" key="1">
    <citation type="submission" date="2023-01" db="EMBL/GenBank/DDBJ databases">
        <title>Complete genome sequence of Planctobacterium marinum strain Dej080120_11.</title>
        <authorList>
            <person name="Ueki S."/>
            <person name="Maruyama F."/>
        </authorList>
    </citation>
    <scope>NUCLEOTIDE SEQUENCE</scope>
    <source>
        <strain evidence="10">Dej080120_11</strain>
    </source>
</reference>
<dbReference type="NCBIfam" id="TIGR02433">
    <property type="entry name" value="lysidine_TilS_C"/>
    <property type="match status" value="1"/>
</dbReference>
<dbReference type="Pfam" id="PF09179">
    <property type="entry name" value="TilS"/>
    <property type="match status" value="1"/>
</dbReference>
<evidence type="ECO:0000256" key="3">
    <source>
        <dbReference type="ARBA" id="ARBA00022598"/>
    </source>
</evidence>
<feature type="binding site" evidence="8">
    <location>
        <begin position="39"/>
        <end position="44"/>
    </location>
    <ligand>
        <name>ATP</name>
        <dbReference type="ChEBI" id="CHEBI:30616"/>
    </ligand>
</feature>
<dbReference type="InterPro" id="IPR015262">
    <property type="entry name" value="tRNA_Ile_lys_synt_subst-bd"/>
</dbReference>
<comment type="function">
    <text evidence="8">Ligates lysine onto the cytidine present at position 34 of the AUA codon-specific tRNA(Ile) that contains the anticodon CAU, in an ATP-dependent manner. Cytidine is converted to lysidine, thus changing the amino acid specificity of the tRNA from methionine to isoleucine.</text>
</comment>
<dbReference type="PANTHER" id="PTHR43033:SF1">
    <property type="entry name" value="TRNA(ILE)-LYSIDINE SYNTHASE-RELATED"/>
    <property type="match status" value="1"/>
</dbReference>
<protein>
    <recommendedName>
        <fullName evidence="8">tRNA(Ile)-lysidine synthase</fullName>
        <ecNumber evidence="8">6.3.4.19</ecNumber>
    </recommendedName>
    <alternativeName>
        <fullName evidence="8">tRNA(Ile)-2-lysyl-cytidine synthase</fullName>
    </alternativeName>
    <alternativeName>
        <fullName evidence="8">tRNA(Ile)-lysidine synthetase</fullName>
    </alternativeName>
</protein>
<dbReference type="SMART" id="SM00977">
    <property type="entry name" value="TilS_C"/>
    <property type="match status" value="1"/>
</dbReference>
<name>A0AA48KSW4_9ALTE</name>
<accession>A0AA48KSW4</accession>
<evidence type="ECO:0000313" key="10">
    <source>
        <dbReference type="EMBL" id="BDX07577.1"/>
    </source>
</evidence>
<evidence type="ECO:0000256" key="1">
    <source>
        <dbReference type="ARBA" id="ARBA00004496"/>
    </source>
</evidence>
<keyword evidence="11" id="KW-1185">Reference proteome</keyword>
<dbReference type="EMBL" id="AP027272">
    <property type="protein sequence ID" value="BDX07577.1"/>
    <property type="molecule type" value="Genomic_DNA"/>
</dbReference>
<gene>
    <name evidence="8 10" type="primary">tilS</name>
    <name evidence="10" type="ORF">MACH26_30980</name>
</gene>
<comment type="domain">
    <text evidence="8">The N-terminal region contains the highly conserved SGGXDS motif, predicted to be a P-loop motif involved in ATP binding.</text>
</comment>
<dbReference type="GO" id="GO:0005524">
    <property type="term" value="F:ATP binding"/>
    <property type="evidence" value="ECO:0007669"/>
    <property type="project" value="UniProtKB-UniRule"/>
</dbReference>
<keyword evidence="3 8" id="KW-0436">Ligase</keyword>
<dbReference type="SUPFAM" id="SSF56037">
    <property type="entry name" value="PheT/TilS domain"/>
    <property type="match status" value="1"/>
</dbReference>
<evidence type="ECO:0000256" key="6">
    <source>
        <dbReference type="ARBA" id="ARBA00022840"/>
    </source>
</evidence>
<dbReference type="InterPro" id="IPR012796">
    <property type="entry name" value="Lysidine-tRNA-synth_C"/>
</dbReference>
<dbReference type="KEGG" id="pmaw:MACH26_30980"/>
<keyword evidence="5 8" id="KW-0547">Nucleotide-binding</keyword>
<dbReference type="Gene3D" id="3.40.50.620">
    <property type="entry name" value="HUPs"/>
    <property type="match status" value="1"/>
</dbReference>
<comment type="similarity">
    <text evidence="8">Belongs to the tRNA(Ile)-lysidine synthase family.</text>
</comment>
<feature type="domain" description="Lysidine-tRNA(Ile) synthetase C-terminal" evidence="9">
    <location>
        <begin position="383"/>
        <end position="454"/>
    </location>
</feature>
<evidence type="ECO:0000256" key="8">
    <source>
        <dbReference type="HAMAP-Rule" id="MF_01161"/>
    </source>
</evidence>
<comment type="subcellular location">
    <subcellularLocation>
        <location evidence="1 8">Cytoplasm</location>
    </subcellularLocation>
</comment>
<organism evidence="10 11">
    <name type="scientific">Planctobacterium marinum</name>
    <dbReference type="NCBI Taxonomy" id="1631968"/>
    <lineage>
        <taxon>Bacteria</taxon>
        <taxon>Pseudomonadati</taxon>
        <taxon>Pseudomonadota</taxon>
        <taxon>Gammaproteobacteria</taxon>
        <taxon>Alteromonadales</taxon>
        <taxon>Alteromonadaceae</taxon>
        <taxon>Planctobacterium</taxon>
    </lineage>
</organism>
<proteinExistence type="inferred from homology"/>
<evidence type="ECO:0000256" key="7">
    <source>
        <dbReference type="ARBA" id="ARBA00048539"/>
    </source>
</evidence>
<keyword evidence="2 8" id="KW-0963">Cytoplasm</keyword>
<dbReference type="HAMAP" id="MF_01161">
    <property type="entry name" value="tRNA_Ile_lys_synt"/>
    <property type="match status" value="1"/>
</dbReference>
<evidence type="ECO:0000259" key="9">
    <source>
        <dbReference type="SMART" id="SM00977"/>
    </source>
</evidence>